<dbReference type="Proteomes" id="UP001501705">
    <property type="component" value="Unassembled WGS sequence"/>
</dbReference>
<name>A0ABN2CRD0_9ACTN</name>
<dbReference type="Pfam" id="PF06722">
    <property type="entry name" value="EryCIII-like_C"/>
    <property type="match status" value="1"/>
</dbReference>
<dbReference type="InterPro" id="IPR010610">
    <property type="entry name" value="EryCIII-like_C"/>
</dbReference>
<dbReference type="PANTHER" id="PTHR48050:SF13">
    <property type="entry name" value="STEROL 3-BETA-GLUCOSYLTRANSFERASE UGT80A2"/>
    <property type="match status" value="1"/>
</dbReference>
<dbReference type="CDD" id="cd03784">
    <property type="entry name" value="GT1_Gtf-like"/>
    <property type="match status" value="1"/>
</dbReference>
<proteinExistence type="predicted"/>
<evidence type="ECO:0000313" key="3">
    <source>
        <dbReference type="EMBL" id="GAA1562016.1"/>
    </source>
</evidence>
<comment type="caution">
    <text evidence="3">The sequence shown here is derived from an EMBL/GenBank/DDBJ whole genome shotgun (WGS) entry which is preliminary data.</text>
</comment>
<sequence>MDILILTHGTRGDVQPFVALGCALTEAGHSVRLGAPAASETLVRSYGLQFVPIADGPNKLSTDPIIREAFETNYRGLRGKGLAFELARKYRPMMDEVLDDLARIARDGADLLVYHVILPGQQLGEWLGIPALPVCMQPFWAPTSAFQNPMHALRIPTGLYRLSYRTSNLWYQILSGHTRRWRTTTLGLPARRGFRDLLRGPDGRPVTLLQAFSAHLLAPMPADYPSWVHTTGFWRLPAAPEWSPPRTVADFLAADSPVVYVGFGSMAGVDPERTRRTIVEAVRLAGVRAVVATGWGGIGIGRSDDNLLFIKDVPHDWLFSRVSVVVHHGGSGTSGAALAAGRPQVVCPFFVDQPYFAQRIHALGAAPPPLPQRDLNPVTLARAIETAVNDSAMAVSAAEAGHLVRAEEGVDHALKIVEAARI</sequence>
<protein>
    <submittedName>
        <fullName evidence="3">Glycosyltransferase</fullName>
    </submittedName>
</protein>
<dbReference type="PANTHER" id="PTHR48050">
    <property type="entry name" value="STEROL 3-BETA-GLUCOSYLTRANSFERASE"/>
    <property type="match status" value="1"/>
</dbReference>
<keyword evidence="4" id="KW-1185">Reference proteome</keyword>
<evidence type="ECO:0000259" key="1">
    <source>
        <dbReference type="Pfam" id="PF03033"/>
    </source>
</evidence>
<organism evidence="3 4">
    <name type="scientific">Kribbella hippodromi</name>
    <dbReference type="NCBI Taxonomy" id="434347"/>
    <lineage>
        <taxon>Bacteria</taxon>
        <taxon>Bacillati</taxon>
        <taxon>Actinomycetota</taxon>
        <taxon>Actinomycetes</taxon>
        <taxon>Propionibacteriales</taxon>
        <taxon>Kribbellaceae</taxon>
        <taxon>Kribbella</taxon>
    </lineage>
</organism>
<dbReference type="InterPro" id="IPR050426">
    <property type="entry name" value="Glycosyltransferase_28"/>
</dbReference>
<evidence type="ECO:0000313" key="4">
    <source>
        <dbReference type="Proteomes" id="UP001501705"/>
    </source>
</evidence>
<feature type="domain" description="Glycosyltransferase family 28 N-terminal" evidence="1">
    <location>
        <begin position="3"/>
        <end position="72"/>
    </location>
</feature>
<accession>A0ABN2CRD0</accession>
<evidence type="ECO:0000259" key="2">
    <source>
        <dbReference type="Pfam" id="PF06722"/>
    </source>
</evidence>
<dbReference type="RefSeq" id="WP_344232970.1">
    <property type="nucleotide sequence ID" value="NZ_BAAAPH010000005.1"/>
</dbReference>
<dbReference type="SUPFAM" id="SSF53756">
    <property type="entry name" value="UDP-Glycosyltransferase/glycogen phosphorylase"/>
    <property type="match status" value="1"/>
</dbReference>
<dbReference type="InterPro" id="IPR002213">
    <property type="entry name" value="UDP_glucos_trans"/>
</dbReference>
<dbReference type="Gene3D" id="3.40.50.2000">
    <property type="entry name" value="Glycogen Phosphorylase B"/>
    <property type="match status" value="2"/>
</dbReference>
<feature type="domain" description="Erythromycin biosynthesis protein CIII-like C-terminal" evidence="2">
    <location>
        <begin position="305"/>
        <end position="399"/>
    </location>
</feature>
<dbReference type="Pfam" id="PF03033">
    <property type="entry name" value="Glyco_transf_28"/>
    <property type="match status" value="1"/>
</dbReference>
<gene>
    <name evidence="3" type="ORF">GCM10009804_18440</name>
</gene>
<reference evidence="3 4" key="1">
    <citation type="journal article" date="2019" name="Int. J. Syst. Evol. Microbiol.">
        <title>The Global Catalogue of Microorganisms (GCM) 10K type strain sequencing project: providing services to taxonomists for standard genome sequencing and annotation.</title>
        <authorList>
            <consortium name="The Broad Institute Genomics Platform"/>
            <consortium name="The Broad Institute Genome Sequencing Center for Infectious Disease"/>
            <person name="Wu L."/>
            <person name="Ma J."/>
        </authorList>
    </citation>
    <scope>NUCLEOTIDE SEQUENCE [LARGE SCALE GENOMIC DNA]</scope>
    <source>
        <strain evidence="3 4">JCM 15572</strain>
    </source>
</reference>
<dbReference type="EMBL" id="BAAAPH010000005">
    <property type="protein sequence ID" value="GAA1562016.1"/>
    <property type="molecule type" value="Genomic_DNA"/>
</dbReference>
<dbReference type="InterPro" id="IPR004276">
    <property type="entry name" value="GlycoTrans_28_N"/>
</dbReference>